<evidence type="ECO:0000313" key="3">
    <source>
        <dbReference type="Proteomes" id="UP000284824"/>
    </source>
</evidence>
<feature type="transmembrane region" description="Helical" evidence="1">
    <location>
        <begin position="34"/>
        <end position="55"/>
    </location>
</feature>
<keyword evidence="3" id="KW-1185">Reference proteome</keyword>
<protein>
    <submittedName>
        <fullName evidence="2">Uncharacterized protein</fullName>
    </submittedName>
</protein>
<proteinExistence type="predicted"/>
<organism evidence="2 3">
    <name type="scientific">Nonomuraea polychroma</name>
    <dbReference type="NCBI Taxonomy" id="46176"/>
    <lineage>
        <taxon>Bacteria</taxon>
        <taxon>Bacillati</taxon>
        <taxon>Actinomycetota</taxon>
        <taxon>Actinomycetes</taxon>
        <taxon>Streptosporangiales</taxon>
        <taxon>Streptosporangiaceae</taxon>
        <taxon>Nonomuraea</taxon>
    </lineage>
</organism>
<sequence length="287" mass="31594">MARGCGLALASIAAFSAVVVTGVTLYVWVGPPDVVLAVLLAPLLLCGIVVGHDVLRRRALAAEERRLLARERDHVRRTVDLVMDPALTEEERLAVLDCFIPRLAEDRPDASGPERFVIVSELSPPSRALLERARQAVTTVYSSQVMRRRLLDGLANEVLLPRQVWEIAALLRTQTHLQDEQHRARQGVVTPELLAVLEPQQEALNRSVAAVTARVEGLERYARRVQEADAALRAREALDNNDKYRELLAHTDDADGMRALAAHGDALEDTLARSVREAIEAGQTLAP</sequence>
<evidence type="ECO:0000313" key="2">
    <source>
        <dbReference type="EMBL" id="RVX42435.1"/>
    </source>
</evidence>
<dbReference type="OrthoDB" id="3425023at2"/>
<evidence type="ECO:0000256" key="1">
    <source>
        <dbReference type="SAM" id="Phobius"/>
    </source>
</evidence>
<gene>
    <name evidence="2" type="ORF">EDD27_5062</name>
</gene>
<dbReference type="EMBL" id="SAUN01000001">
    <property type="protein sequence ID" value="RVX42435.1"/>
    <property type="molecule type" value="Genomic_DNA"/>
</dbReference>
<dbReference type="AlphaFoldDB" id="A0A438M9X9"/>
<keyword evidence="1" id="KW-1133">Transmembrane helix</keyword>
<name>A0A438M9X9_9ACTN</name>
<reference evidence="2 3" key="1">
    <citation type="submission" date="2019-01" db="EMBL/GenBank/DDBJ databases">
        <title>Sequencing the genomes of 1000 actinobacteria strains.</title>
        <authorList>
            <person name="Klenk H.-P."/>
        </authorList>
    </citation>
    <scope>NUCLEOTIDE SEQUENCE [LARGE SCALE GENOMIC DNA]</scope>
    <source>
        <strain evidence="2 3">DSM 43925</strain>
    </source>
</reference>
<keyword evidence="1" id="KW-0472">Membrane</keyword>
<accession>A0A438M9X9</accession>
<dbReference type="Proteomes" id="UP000284824">
    <property type="component" value="Unassembled WGS sequence"/>
</dbReference>
<dbReference type="RefSeq" id="WP_127934513.1">
    <property type="nucleotide sequence ID" value="NZ_SAUN01000001.1"/>
</dbReference>
<comment type="caution">
    <text evidence="2">The sequence shown here is derived from an EMBL/GenBank/DDBJ whole genome shotgun (WGS) entry which is preliminary data.</text>
</comment>
<feature type="transmembrane region" description="Helical" evidence="1">
    <location>
        <begin position="7"/>
        <end position="28"/>
    </location>
</feature>
<keyword evidence="1" id="KW-0812">Transmembrane</keyword>